<dbReference type="RefSeq" id="WP_152745135.1">
    <property type="nucleotide sequence ID" value="NZ_VUAZ01000003.1"/>
</dbReference>
<evidence type="ECO:0008006" key="3">
    <source>
        <dbReference type="Google" id="ProtNLM"/>
    </source>
</evidence>
<comment type="caution">
    <text evidence="1">The sequence shown here is derived from an EMBL/GenBank/DDBJ whole genome shotgun (WGS) entry which is preliminary data.</text>
</comment>
<protein>
    <recommendedName>
        <fullName evidence="3">PI3K/PI4K catalytic domain-containing protein</fullName>
    </recommendedName>
</protein>
<sequence>MIQFLNSDCFGGQLRDPVKTGLNPLFRAKIRVGDESLHCYVKPIPDKVWERPGTYEFESSEIVSEAIGYALAGIVGLPVAKNAGVIELDRDQIPERVQRALDFISPSGPQKSYLAWFSQDTTHPNLVQKHVDGFPDFMKERRAKRLVTQLSKNKSIPAILSFDAWLQNSDRHLGNLLWASSGSYTLIDHGRLFVWPDWTPAKLSGARKCPNRLMEIIDLYVPQWSQNLPVRSARLLAYNSFSVAFRDGGAEKTTEMLSSFLGDEGSAQVVDFIAARLDNDRYSKELGMLAIS</sequence>
<accession>A0A5N7KEY8</accession>
<proteinExistence type="predicted"/>
<evidence type="ECO:0000313" key="1">
    <source>
        <dbReference type="EMBL" id="MPR00716.1"/>
    </source>
</evidence>
<gene>
    <name evidence="1" type="ORF">F0169_00710</name>
</gene>
<reference evidence="1 2" key="1">
    <citation type="journal article" date="2020" name="Int. J. Syst. Evol. Microbiol.">
        <title>Pseudomonas kitaguniensis sp. nov., a pathogen causing bacterial rot of Welsh onion in Japan.</title>
        <authorList>
            <person name="Sawada H."/>
            <person name="Fujikawa T."/>
            <person name="Nishiwaki Y."/>
            <person name="Horita H."/>
        </authorList>
    </citation>
    <scope>NUCLEOTIDE SEQUENCE [LARGE SCALE GENOMIC DNA]</scope>
    <source>
        <strain evidence="1 2">MAFF 212408</strain>
    </source>
</reference>
<organism evidence="1 2">
    <name type="scientific">Pseudomonas kitaguniensis</name>
    <dbReference type="NCBI Taxonomy" id="2607908"/>
    <lineage>
        <taxon>Bacteria</taxon>
        <taxon>Pseudomonadati</taxon>
        <taxon>Pseudomonadota</taxon>
        <taxon>Gammaproteobacteria</taxon>
        <taxon>Pseudomonadales</taxon>
        <taxon>Pseudomonadaceae</taxon>
        <taxon>Pseudomonas</taxon>
    </lineage>
</organism>
<name>A0A5N7KEY8_9PSED</name>
<keyword evidence="2" id="KW-1185">Reference proteome</keyword>
<evidence type="ECO:0000313" key="2">
    <source>
        <dbReference type="Proteomes" id="UP000326112"/>
    </source>
</evidence>
<dbReference type="EMBL" id="VUAZ01000003">
    <property type="protein sequence ID" value="MPR00716.1"/>
    <property type="molecule type" value="Genomic_DNA"/>
</dbReference>
<dbReference type="Proteomes" id="UP000326112">
    <property type="component" value="Unassembled WGS sequence"/>
</dbReference>
<reference evidence="1 2" key="2">
    <citation type="journal article" date="2023" name="Plant Pathol.">
        <title>Dismantling and reorganizing Pseudomonas marginalis sensu#lato.</title>
        <authorList>
            <person name="Sawada H."/>
            <person name="Fujikawa T."/>
            <person name="Satou M."/>
        </authorList>
    </citation>
    <scope>NUCLEOTIDE SEQUENCE [LARGE SCALE GENOMIC DNA]</scope>
    <source>
        <strain evidence="1 2">MAFF 212408</strain>
    </source>
</reference>